<accession>A0A511FFN4</accession>
<dbReference type="EMBL" id="JACHDN010000001">
    <property type="protein sequence ID" value="MBB5472566.1"/>
    <property type="molecule type" value="Genomic_DNA"/>
</dbReference>
<protein>
    <submittedName>
        <fullName evidence="7">ABC-type glutathione transport system ATPase component</fullName>
    </submittedName>
    <submittedName>
        <fullName evidence="6">Peptide ABC transporter ATP-binding protein</fullName>
    </submittedName>
</protein>
<dbReference type="OrthoDB" id="3723992at2"/>
<dbReference type="Gene3D" id="3.40.50.300">
    <property type="entry name" value="P-loop containing nucleotide triphosphate hydrolases"/>
    <property type="match status" value="1"/>
</dbReference>
<feature type="domain" description="ABC transporter" evidence="5">
    <location>
        <begin position="4"/>
        <end position="241"/>
    </location>
</feature>
<dbReference type="PROSITE" id="PS00211">
    <property type="entry name" value="ABC_TRANSPORTER_1"/>
    <property type="match status" value="1"/>
</dbReference>
<gene>
    <name evidence="6" type="ORF">CHO01_17540</name>
    <name evidence="7" type="ORF">HNR08_001302</name>
</gene>
<evidence type="ECO:0000313" key="9">
    <source>
        <dbReference type="Proteomes" id="UP000564629"/>
    </source>
</evidence>
<sequence>MTALAAHDVWAGYGGAPVLAGASLSVEPGQTVGLIGRSGAGKSTLVQVLLGRHKATQGRATWGGRPVAKLSRKEAKAFRSVVRAVHQDGIVGVDSRTSVQKVLAATLNDARKAGRATGQEPADVLARVGLAPRYLDRTLHSLSGGEKQRLALADALATRPEVLVLDEPATALDPALREQVADELVAIAGTGVGLLVVSHDLRLVDRLAGTVHVLAEGRVVESGTVRTLLSDPQHEETRELAEAFPEAVGAFR</sequence>
<dbReference type="InterPro" id="IPR003593">
    <property type="entry name" value="AAA+_ATPase"/>
</dbReference>
<keyword evidence="3" id="KW-0547">Nucleotide-binding</keyword>
<evidence type="ECO:0000313" key="6">
    <source>
        <dbReference type="EMBL" id="GEL46638.1"/>
    </source>
</evidence>
<dbReference type="RefSeq" id="WP_146836658.1">
    <property type="nucleotide sequence ID" value="NZ_BJVQ01000020.1"/>
</dbReference>
<evidence type="ECO:0000256" key="4">
    <source>
        <dbReference type="ARBA" id="ARBA00022840"/>
    </source>
</evidence>
<dbReference type="InterPro" id="IPR050319">
    <property type="entry name" value="ABC_transp_ATP-bind"/>
</dbReference>
<organism evidence="6 8">
    <name type="scientific">Cellulomonas hominis</name>
    <dbReference type="NCBI Taxonomy" id="156981"/>
    <lineage>
        <taxon>Bacteria</taxon>
        <taxon>Bacillati</taxon>
        <taxon>Actinomycetota</taxon>
        <taxon>Actinomycetes</taxon>
        <taxon>Micrococcales</taxon>
        <taxon>Cellulomonadaceae</taxon>
        <taxon>Cellulomonas</taxon>
    </lineage>
</organism>
<dbReference type="SUPFAM" id="SSF52540">
    <property type="entry name" value="P-loop containing nucleoside triphosphate hydrolases"/>
    <property type="match status" value="1"/>
</dbReference>
<comment type="similarity">
    <text evidence="1">Belongs to the ABC transporter superfamily.</text>
</comment>
<keyword evidence="8" id="KW-1185">Reference proteome</keyword>
<keyword evidence="4 6" id="KW-0067">ATP-binding</keyword>
<comment type="caution">
    <text evidence="6">The sequence shown here is derived from an EMBL/GenBank/DDBJ whole genome shotgun (WGS) entry which is preliminary data.</text>
</comment>
<proteinExistence type="inferred from homology"/>
<evidence type="ECO:0000313" key="7">
    <source>
        <dbReference type="EMBL" id="MBB5472566.1"/>
    </source>
</evidence>
<reference evidence="7 9" key="2">
    <citation type="submission" date="2020-08" db="EMBL/GenBank/DDBJ databases">
        <title>Sequencing the genomes of 1000 actinobacteria strains.</title>
        <authorList>
            <person name="Klenk H.-P."/>
        </authorList>
    </citation>
    <scope>NUCLEOTIDE SEQUENCE [LARGE SCALE GENOMIC DNA]</scope>
    <source>
        <strain evidence="7 9">DSM 9581</strain>
    </source>
</reference>
<dbReference type="PROSITE" id="PS50893">
    <property type="entry name" value="ABC_TRANSPORTER_2"/>
    <property type="match status" value="1"/>
</dbReference>
<reference evidence="6 8" key="1">
    <citation type="submission" date="2019-07" db="EMBL/GenBank/DDBJ databases">
        <title>Whole genome shotgun sequence of Cellulomonas hominis NBRC 16055.</title>
        <authorList>
            <person name="Hosoyama A."/>
            <person name="Uohara A."/>
            <person name="Ohji S."/>
            <person name="Ichikawa N."/>
        </authorList>
    </citation>
    <scope>NUCLEOTIDE SEQUENCE [LARGE SCALE GENOMIC DNA]</scope>
    <source>
        <strain evidence="6 8">NBRC 16055</strain>
    </source>
</reference>
<dbReference type="InterPro" id="IPR003439">
    <property type="entry name" value="ABC_transporter-like_ATP-bd"/>
</dbReference>
<evidence type="ECO:0000256" key="3">
    <source>
        <dbReference type="ARBA" id="ARBA00022741"/>
    </source>
</evidence>
<name>A0A511FFN4_9CELL</name>
<dbReference type="InterPro" id="IPR027417">
    <property type="entry name" value="P-loop_NTPase"/>
</dbReference>
<dbReference type="PANTHER" id="PTHR43776:SF7">
    <property type="entry name" value="D,D-DIPEPTIDE TRANSPORT ATP-BINDING PROTEIN DDPF-RELATED"/>
    <property type="match status" value="1"/>
</dbReference>
<evidence type="ECO:0000256" key="2">
    <source>
        <dbReference type="ARBA" id="ARBA00022448"/>
    </source>
</evidence>
<dbReference type="GO" id="GO:0016887">
    <property type="term" value="F:ATP hydrolysis activity"/>
    <property type="evidence" value="ECO:0007669"/>
    <property type="project" value="InterPro"/>
</dbReference>
<dbReference type="InterPro" id="IPR017871">
    <property type="entry name" value="ABC_transporter-like_CS"/>
</dbReference>
<dbReference type="AlphaFoldDB" id="A0A511FFN4"/>
<evidence type="ECO:0000259" key="5">
    <source>
        <dbReference type="PROSITE" id="PS50893"/>
    </source>
</evidence>
<dbReference type="GO" id="GO:0005524">
    <property type="term" value="F:ATP binding"/>
    <property type="evidence" value="ECO:0007669"/>
    <property type="project" value="UniProtKB-KW"/>
</dbReference>
<dbReference type="Pfam" id="PF00005">
    <property type="entry name" value="ABC_tran"/>
    <property type="match status" value="1"/>
</dbReference>
<dbReference type="Proteomes" id="UP000564629">
    <property type="component" value="Unassembled WGS sequence"/>
</dbReference>
<keyword evidence="2" id="KW-0813">Transport</keyword>
<evidence type="ECO:0000256" key="1">
    <source>
        <dbReference type="ARBA" id="ARBA00005417"/>
    </source>
</evidence>
<dbReference type="PANTHER" id="PTHR43776">
    <property type="entry name" value="TRANSPORT ATP-BINDING PROTEIN"/>
    <property type="match status" value="1"/>
</dbReference>
<dbReference type="Proteomes" id="UP000321723">
    <property type="component" value="Unassembled WGS sequence"/>
</dbReference>
<dbReference type="SMART" id="SM00382">
    <property type="entry name" value="AAA"/>
    <property type="match status" value="1"/>
</dbReference>
<dbReference type="EMBL" id="BJVQ01000020">
    <property type="protein sequence ID" value="GEL46638.1"/>
    <property type="molecule type" value="Genomic_DNA"/>
</dbReference>
<dbReference type="GO" id="GO:0055085">
    <property type="term" value="P:transmembrane transport"/>
    <property type="evidence" value="ECO:0007669"/>
    <property type="project" value="UniProtKB-ARBA"/>
</dbReference>
<evidence type="ECO:0000313" key="8">
    <source>
        <dbReference type="Proteomes" id="UP000321723"/>
    </source>
</evidence>